<name>W6A7F7_9MOLU</name>
<dbReference type="KEGG" id="scq:SCULI_v1c04340"/>
<dbReference type="RefSeq" id="WP_025363012.1">
    <property type="nucleotide sequence ID" value="NZ_CP006681.1"/>
</dbReference>
<proteinExistence type="predicted"/>
<evidence type="ECO:0000313" key="1">
    <source>
        <dbReference type="EMBL" id="AHI52775.1"/>
    </source>
</evidence>
<dbReference type="HOGENOM" id="CLU_1617989_0_0_14"/>
<dbReference type="Proteomes" id="UP000019267">
    <property type="component" value="Chromosome"/>
</dbReference>
<protein>
    <submittedName>
        <fullName evidence="1">Uncharacterized protein</fullName>
    </submittedName>
</protein>
<dbReference type="EMBL" id="CP006681">
    <property type="protein sequence ID" value="AHI52775.1"/>
    <property type="molecule type" value="Genomic_DNA"/>
</dbReference>
<accession>W6A7F7</accession>
<keyword evidence="2" id="KW-1185">Reference proteome</keyword>
<gene>
    <name evidence="1" type="ORF">SCULI_v1c04340</name>
</gene>
<organism evidence="1 2">
    <name type="scientific">Spiroplasma culicicola AES-1</name>
    <dbReference type="NCBI Taxonomy" id="1276246"/>
    <lineage>
        <taxon>Bacteria</taxon>
        <taxon>Bacillati</taxon>
        <taxon>Mycoplasmatota</taxon>
        <taxon>Mollicutes</taxon>
        <taxon>Entomoplasmatales</taxon>
        <taxon>Spiroplasmataceae</taxon>
        <taxon>Spiroplasma</taxon>
    </lineage>
</organism>
<sequence length="164" mass="20090">MENIIDINVLFNKYKLKYPISEINQKINQLVLDKKIYLLNNAKFSYSFIKEYEKNEEKINDFVNKILEYSYFATFVDDSLLRKYCIDLYEFIHTVQKKDYKFEIYGNIITKGCKIHIWKENKLSFEQVMKIIENYDEEKQCEILKNEYFSSKFEYSKYIEGRFK</sequence>
<dbReference type="PATRIC" id="fig|1276246.3.peg.433"/>
<dbReference type="STRING" id="1276246.SCULI_v1c04340"/>
<reference evidence="1 2" key="1">
    <citation type="journal article" date="2014" name="Genome Biol. Evol.">
        <title>Molecular evolution of the substrate utilization strategies and putative virulence factors in mosquito-associated Spiroplasma species.</title>
        <authorList>
            <person name="Chang T.H."/>
            <person name="Lo W.S."/>
            <person name="Ku C."/>
            <person name="Chen L.L."/>
            <person name="Kuo C.H."/>
        </authorList>
    </citation>
    <scope>NUCLEOTIDE SEQUENCE [LARGE SCALE GENOMIC DNA]</scope>
    <source>
        <strain evidence="1">AES-1</strain>
    </source>
</reference>
<evidence type="ECO:0000313" key="2">
    <source>
        <dbReference type="Proteomes" id="UP000019267"/>
    </source>
</evidence>
<dbReference type="AlphaFoldDB" id="W6A7F7"/>